<dbReference type="InterPro" id="IPR014580">
    <property type="entry name" value="UCP033199"/>
</dbReference>
<dbReference type="Proteomes" id="UP000470875">
    <property type="component" value="Unassembled WGS sequence"/>
</dbReference>
<dbReference type="RefSeq" id="WP_154542595.1">
    <property type="nucleotide sequence ID" value="NZ_VULO01000001.1"/>
</dbReference>
<dbReference type="Pfam" id="PF09966">
    <property type="entry name" value="DUF2200"/>
    <property type="match status" value="1"/>
</dbReference>
<reference evidence="1 2" key="1">
    <citation type="submission" date="2019-08" db="EMBL/GenBank/DDBJ databases">
        <title>In-depth cultivation of the pig gut microbiome towards novel bacterial diversity and tailored functional studies.</title>
        <authorList>
            <person name="Wylensek D."/>
            <person name="Hitch T.C.A."/>
            <person name="Clavel T."/>
        </authorList>
    </citation>
    <scope>NUCLEOTIDE SEQUENCE [LARGE SCALE GENOMIC DNA]</scope>
    <source>
        <strain evidence="1 2">WB03_NA08</strain>
    </source>
</reference>
<keyword evidence="2" id="KW-1185">Reference proteome</keyword>
<dbReference type="Gene3D" id="1.10.8.290">
    <property type="entry name" value="uncharacterized protein sp1917 domain"/>
    <property type="match status" value="1"/>
</dbReference>
<gene>
    <name evidence="1" type="ORF">FYJ24_00565</name>
</gene>
<comment type="caution">
    <text evidence="1">The sequence shown here is derived from an EMBL/GenBank/DDBJ whole genome shotgun (WGS) entry which is preliminary data.</text>
</comment>
<dbReference type="AlphaFoldDB" id="A0A6N7W1L5"/>
<accession>A0A6N7W1L5</accession>
<sequence length="117" mass="13248">MTDRRISEMPFGRVYPLYIAKVESKGRAKQQVDQVISWLTGYDAAQLEQIAAGETTLEEFFTSAPALNPNRELVTGVICGVRIEDIEDPLMKEIRYMDKLVDEVARGKAMEKILRSP</sequence>
<protein>
    <submittedName>
        <fullName evidence="1">DUF2200 domain-containing protein</fullName>
    </submittedName>
</protein>
<proteinExistence type="predicted"/>
<dbReference type="EMBL" id="VULO01000001">
    <property type="protein sequence ID" value="MSS83281.1"/>
    <property type="molecule type" value="Genomic_DNA"/>
</dbReference>
<name>A0A6N7W1L5_9ACTO</name>
<dbReference type="InterPro" id="IPR023204">
    <property type="entry name" value="SP1917_dom_sf"/>
</dbReference>
<dbReference type="PIRSF" id="PIRSF033199">
    <property type="entry name" value="UCP033199"/>
    <property type="match status" value="1"/>
</dbReference>
<evidence type="ECO:0000313" key="2">
    <source>
        <dbReference type="Proteomes" id="UP000470875"/>
    </source>
</evidence>
<evidence type="ECO:0000313" key="1">
    <source>
        <dbReference type="EMBL" id="MSS83281.1"/>
    </source>
</evidence>
<organism evidence="1 2">
    <name type="scientific">Scrofimicrobium canadense</name>
    <dbReference type="NCBI Taxonomy" id="2652290"/>
    <lineage>
        <taxon>Bacteria</taxon>
        <taxon>Bacillati</taxon>
        <taxon>Actinomycetota</taxon>
        <taxon>Actinomycetes</taxon>
        <taxon>Actinomycetales</taxon>
        <taxon>Actinomycetaceae</taxon>
        <taxon>Scrofimicrobium</taxon>
    </lineage>
</organism>